<sequence>MQTPFQSSSEPNTVIYDSRTSATPSGSKPYNVDIPIESQVTVSQKKRNTDFPEVVATKQDSQLSVPGLFGPGSIEVATLFPFDIPFSEKGKYG</sequence>
<accession>A0A9D3Y1F1</accession>
<evidence type="ECO:0000256" key="1">
    <source>
        <dbReference type="SAM" id="MobiDB-lite"/>
    </source>
</evidence>
<comment type="caution">
    <text evidence="2">The sequence shown here is derived from an EMBL/GenBank/DDBJ whole genome shotgun (WGS) entry which is preliminary data.</text>
</comment>
<gene>
    <name evidence="2" type="ORF">DPMN_193436</name>
</gene>
<feature type="region of interest" description="Disordered" evidence="1">
    <location>
        <begin position="1"/>
        <end position="32"/>
    </location>
</feature>
<dbReference type="AlphaFoldDB" id="A0A9D3Y1F1"/>
<protein>
    <submittedName>
        <fullName evidence="2">Uncharacterized protein</fullName>
    </submittedName>
</protein>
<keyword evidence="3" id="KW-1185">Reference proteome</keyword>
<reference evidence="2" key="2">
    <citation type="submission" date="2020-11" db="EMBL/GenBank/DDBJ databases">
        <authorList>
            <person name="McCartney M.A."/>
            <person name="Auch B."/>
            <person name="Kono T."/>
            <person name="Mallez S."/>
            <person name="Becker A."/>
            <person name="Gohl D.M."/>
            <person name="Silverstein K.A.T."/>
            <person name="Koren S."/>
            <person name="Bechman K.B."/>
            <person name="Herman A."/>
            <person name="Abrahante J.E."/>
            <person name="Garbe J."/>
        </authorList>
    </citation>
    <scope>NUCLEOTIDE SEQUENCE</scope>
    <source>
        <strain evidence="2">Duluth1</strain>
        <tissue evidence="2">Whole animal</tissue>
    </source>
</reference>
<feature type="compositionally biased region" description="Polar residues" evidence="1">
    <location>
        <begin position="18"/>
        <end position="28"/>
    </location>
</feature>
<name>A0A9D3Y1F1_DREPO</name>
<feature type="compositionally biased region" description="Polar residues" evidence="1">
    <location>
        <begin position="1"/>
        <end position="12"/>
    </location>
</feature>
<dbReference type="EMBL" id="JAIWYP010000077">
    <property type="protein sequence ID" value="KAH3690135.1"/>
    <property type="molecule type" value="Genomic_DNA"/>
</dbReference>
<reference evidence="2" key="1">
    <citation type="journal article" date="2019" name="bioRxiv">
        <title>The Genome of the Zebra Mussel, Dreissena polymorpha: A Resource for Invasive Species Research.</title>
        <authorList>
            <person name="McCartney M.A."/>
            <person name="Auch B."/>
            <person name="Kono T."/>
            <person name="Mallez S."/>
            <person name="Zhang Y."/>
            <person name="Obille A."/>
            <person name="Becker A."/>
            <person name="Abrahante J.E."/>
            <person name="Garbe J."/>
            <person name="Badalamenti J.P."/>
            <person name="Herman A."/>
            <person name="Mangelson H."/>
            <person name="Liachko I."/>
            <person name="Sullivan S."/>
            <person name="Sone E.D."/>
            <person name="Koren S."/>
            <person name="Silverstein K.A.T."/>
            <person name="Beckman K.B."/>
            <person name="Gohl D.M."/>
        </authorList>
    </citation>
    <scope>NUCLEOTIDE SEQUENCE</scope>
    <source>
        <strain evidence="2">Duluth1</strain>
        <tissue evidence="2">Whole animal</tissue>
    </source>
</reference>
<organism evidence="2 3">
    <name type="scientific">Dreissena polymorpha</name>
    <name type="common">Zebra mussel</name>
    <name type="synonym">Mytilus polymorpha</name>
    <dbReference type="NCBI Taxonomy" id="45954"/>
    <lineage>
        <taxon>Eukaryota</taxon>
        <taxon>Metazoa</taxon>
        <taxon>Spiralia</taxon>
        <taxon>Lophotrochozoa</taxon>
        <taxon>Mollusca</taxon>
        <taxon>Bivalvia</taxon>
        <taxon>Autobranchia</taxon>
        <taxon>Heteroconchia</taxon>
        <taxon>Euheterodonta</taxon>
        <taxon>Imparidentia</taxon>
        <taxon>Neoheterodontei</taxon>
        <taxon>Myida</taxon>
        <taxon>Dreissenoidea</taxon>
        <taxon>Dreissenidae</taxon>
        <taxon>Dreissena</taxon>
    </lineage>
</organism>
<evidence type="ECO:0000313" key="2">
    <source>
        <dbReference type="EMBL" id="KAH3690135.1"/>
    </source>
</evidence>
<proteinExistence type="predicted"/>
<dbReference type="Proteomes" id="UP000828390">
    <property type="component" value="Unassembled WGS sequence"/>
</dbReference>
<evidence type="ECO:0000313" key="3">
    <source>
        <dbReference type="Proteomes" id="UP000828390"/>
    </source>
</evidence>